<comment type="similarity">
    <text evidence="8">Belongs to the cytochrome b5 family.</text>
</comment>
<dbReference type="PROSITE" id="PS50255">
    <property type="entry name" value="CYTOCHROME_B5_2"/>
    <property type="match status" value="1"/>
</dbReference>
<dbReference type="InterPro" id="IPR002935">
    <property type="entry name" value="SAM_O-MeTrfase"/>
</dbReference>
<keyword evidence="1 11" id="KW-0489">Methyltransferase</keyword>
<dbReference type="Gene3D" id="3.10.120.10">
    <property type="entry name" value="Cytochrome b5-like heme/steroid binding domain"/>
    <property type="match status" value="1"/>
</dbReference>
<dbReference type="PROSITE" id="PS00191">
    <property type="entry name" value="CYTOCHROME_B5_1"/>
    <property type="match status" value="1"/>
</dbReference>
<reference evidence="11 12" key="1">
    <citation type="submission" date="2018-07" db="EMBL/GenBank/DDBJ databases">
        <title>The complete nuclear genome of the prasinophyte Chloropicon primus (CCMP1205).</title>
        <authorList>
            <person name="Pombert J.-F."/>
            <person name="Otis C."/>
            <person name="Turmel M."/>
            <person name="Lemieux C."/>
        </authorList>
    </citation>
    <scope>NUCLEOTIDE SEQUENCE [LARGE SCALE GENOMIC DNA]</scope>
    <source>
        <strain evidence="11 12">CCMP1205</strain>
    </source>
</reference>
<evidence type="ECO:0000256" key="4">
    <source>
        <dbReference type="ARBA" id="ARBA00022691"/>
    </source>
</evidence>
<feature type="domain" description="Cytochrome b5 heme-binding" evidence="10">
    <location>
        <begin position="99"/>
        <end position="175"/>
    </location>
</feature>
<dbReference type="InterPro" id="IPR018506">
    <property type="entry name" value="Cyt_B5_heme-BS"/>
</dbReference>
<dbReference type="PROSITE" id="PS51682">
    <property type="entry name" value="SAM_OMT_I"/>
    <property type="match status" value="1"/>
</dbReference>
<keyword evidence="12" id="KW-1185">Reference proteome</keyword>
<dbReference type="GO" id="GO:0046872">
    <property type="term" value="F:metal ion binding"/>
    <property type="evidence" value="ECO:0007669"/>
    <property type="project" value="UniProtKB-UniRule"/>
</dbReference>
<evidence type="ECO:0000256" key="3">
    <source>
        <dbReference type="ARBA" id="ARBA00022679"/>
    </source>
</evidence>
<feature type="compositionally biased region" description="Polar residues" evidence="9">
    <location>
        <begin position="29"/>
        <end position="49"/>
    </location>
</feature>
<dbReference type="Proteomes" id="UP000316726">
    <property type="component" value="Chromosome 15"/>
</dbReference>
<dbReference type="Pfam" id="PF01596">
    <property type="entry name" value="Methyltransf_3"/>
    <property type="match status" value="1"/>
</dbReference>
<dbReference type="Gene3D" id="3.40.50.150">
    <property type="entry name" value="Vaccinia Virus protein VP39"/>
    <property type="match status" value="1"/>
</dbReference>
<keyword evidence="6 8" id="KW-0408">Iron</keyword>
<protein>
    <submittedName>
        <fullName evidence="11">Flavohemoprotein b5-like O-methyltransferase</fullName>
    </submittedName>
</protein>
<evidence type="ECO:0000256" key="5">
    <source>
        <dbReference type="ARBA" id="ARBA00022723"/>
    </source>
</evidence>
<dbReference type="SMART" id="SM01117">
    <property type="entry name" value="Cyt-b5"/>
    <property type="match status" value="1"/>
</dbReference>
<evidence type="ECO:0000259" key="10">
    <source>
        <dbReference type="PROSITE" id="PS50255"/>
    </source>
</evidence>
<name>A0A5B8MZF9_9CHLO</name>
<dbReference type="GO" id="GO:0004128">
    <property type="term" value="F:cytochrome-b5 reductase activity, acting on NAD(P)H"/>
    <property type="evidence" value="ECO:0007669"/>
    <property type="project" value="TreeGrafter"/>
</dbReference>
<dbReference type="AlphaFoldDB" id="A0A5B8MZF9"/>
<sequence length="432" mass="47779">MEGKVPLTAFATVTDRTQEEKGRVDQEGAASSVSFPGFPTQTKGSSSSKGEPRPIGAAAPAPTRRKKVPFEKGYSQVDWVRLTRSPTEDLNGNRGRPLARKITLKEVGEHKTVDDCWMVLAGKVYNVTRYIKFHPGGVDYLMQGAGKDATRLFNKYHKWVNIDFLLAKCYLGQVDKTPAGFVVGHVLRGGTAVAATLVKDPAFYSQWPYAQPSDILPFIKSQAREGDAMAVLAAMQTFGDYYPTYFLHEEKAKILARLVKEAKPTRAVELGTFLGYSAIWTAMSLPLQGTLTCVEFEPKHAAVARELVRYAGFGEVVEILEGEGAQRIPDLKERMAPGEVASFVFFDHCKPCYLPDLQAMEDAGLIGTGTTVVADNVLYPGAPDFLEWVDTSMGRYKTDLIPADFEYDQVWKKDWVRPRDALSHSVYVADVS</sequence>
<evidence type="ECO:0000256" key="8">
    <source>
        <dbReference type="RuleBase" id="RU362121"/>
    </source>
</evidence>
<dbReference type="InterPro" id="IPR001199">
    <property type="entry name" value="Cyt_B5-like_heme/steroid-bd"/>
</dbReference>
<accession>A0A5B8MZF9</accession>
<gene>
    <name evidence="11" type="ORF">A3770_15p75400</name>
</gene>
<comment type="similarity">
    <text evidence="7">Belongs to the class I-like SAM-binding methyltransferase superfamily. Cation-dependent O-methyltransferase family.</text>
</comment>
<evidence type="ECO:0000313" key="11">
    <source>
        <dbReference type="EMBL" id="QDZ25022.1"/>
    </source>
</evidence>
<dbReference type="InterPro" id="IPR051872">
    <property type="entry name" value="Cytochrome_b5/Flavoprotein_Rdt"/>
</dbReference>
<evidence type="ECO:0000256" key="6">
    <source>
        <dbReference type="ARBA" id="ARBA00023004"/>
    </source>
</evidence>
<keyword evidence="3 11" id="KW-0808">Transferase</keyword>
<dbReference type="FunFam" id="3.10.120.10:FF:000001">
    <property type="entry name" value="Cytochrome b5 reductase 4"/>
    <property type="match status" value="1"/>
</dbReference>
<dbReference type="GO" id="GO:0008171">
    <property type="term" value="F:O-methyltransferase activity"/>
    <property type="evidence" value="ECO:0007669"/>
    <property type="project" value="InterPro"/>
</dbReference>
<dbReference type="InterPro" id="IPR029063">
    <property type="entry name" value="SAM-dependent_MTases_sf"/>
</dbReference>
<dbReference type="STRING" id="1764295.A0A5B8MZF9"/>
<dbReference type="GO" id="GO:0020037">
    <property type="term" value="F:heme binding"/>
    <property type="evidence" value="ECO:0007669"/>
    <property type="project" value="UniProtKB-UniRule"/>
</dbReference>
<dbReference type="InterPro" id="IPR036400">
    <property type="entry name" value="Cyt_B5-like_heme/steroid_sf"/>
</dbReference>
<evidence type="ECO:0000256" key="9">
    <source>
        <dbReference type="SAM" id="MobiDB-lite"/>
    </source>
</evidence>
<evidence type="ECO:0000313" key="12">
    <source>
        <dbReference type="Proteomes" id="UP000316726"/>
    </source>
</evidence>
<dbReference type="GO" id="GO:0005737">
    <property type="term" value="C:cytoplasm"/>
    <property type="evidence" value="ECO:0007669"/>
    <property type="project" value="TreeGrafter"/>
</dbReference>
<proteinExistence type="inferred from homology"/>
<dbReference type="SUPFAM" id="SSF55856">
    <property type="entry name" value="Cytochrome b5-like heme/steroid binding domain"/>
    <property type="match status" value="1"/>
</dbReference>
<keyword evidence="5 8" id="KW-0479">Metal-binding</keyword>
<dbReference type="Pfam" id="PF00173">
    <property type="entry name" value="Cyt-b5"/>
    <property type="match status" value="1"/>
</dbReference>
<dbReference type="EMBL" id="CP031048">
    <property type="protein sequence ID" value="QDZ25022.1"/>
    <property type="molecule type" value="Genomic_DNA"/>
</dbReference>
<feature type="region of interest" description="Disordered" evidence="9">
    <location>
        <begin position="1"/>
        <end position="66"/>
    </location>
</feature>
<organism evidence="11 12">
    <name type="scientific">Chloropicon primus</name>
    <dbReference type="NCBI Taxonomy" id="1764295"/>
    <lineage>
        <taxon>Eukaryota</taxon>
        <taxon>Viridiplantae</taxon>
        <taxon>Chlorophyta</taxon>
        <taxon>Chloropicophyceae</taxon>
        <taxon>Chloropicales</taxon>
        <taxon>Chloropicaceae</taxon>
        <taxon>Chloropicon</taxon>
    </lineage>
</organism>
<dbReference type="PANTHER" id="PTHR46237">
    <property type="entry name" value="CYTOCHROME B5 REDUCTASE 4 FAMILY MEMBER"/>
    <property type="match status" value="1"/>
</dbReference>
<keyword evidence="2 8" id="KW-0349">Heme</keyword>
<keyword evidence="4" id="KW-0949">S-adenosyl-L-methionine</keyword>
<dbReference type="SUPFAM" id="SSF53335">
    <property type="entry name" value="S-adenosyl-L-methionine-dependent methyltransferases"/>
    <property type="match status" value="1"/>
</dbReference>
<evidence type="ECO:0000256" key="1">
    <source>
        <dbReference type="ARBA" id="ARBA00022603"/>
    </source>
</evidence>
<evidence type="ECO:0000256" key="2">
    <source>
        <dbReference type="ARBA" id="ARBA00022617"/>
    </source>
</evidence>
<dbReference type="GO" id="GO:0032259">
    <property type="term" value="P:methylation"/>
    <property type="evidence" value="ECO:0007669"/>
    <property type="project" value="UniProtKB-KW"/>
</dbReference>
<evidence type="ECO:0000256" key="7">
    <source>
        <dbReference type="ARBA" id="ARBA00023453"/>
    </source>
</evidence>
<feature type="compositionally biased region" description="Basic and acidic residues" evidence="9">
    <location>
        <begin position="16"/>
        <end position="26"/>
    </location>
</feature>
<dbReference type="PANTHER" id="PTHR46237:SF1">
    <property type="entry name" value="CYTOCHROME B5 REDUCTASE 4"/>
    <property type="match status" value="1"/>
</dbReference>
<dbReference type="OrthoDB" id="432299at2759"/>